<protein>
    <submittedName>
        <fullName evidence="2">Uncharacterized protein</fullName>
    </submittedName>
</protein>
<dbReference type="AlphaFoldDB" id="A0AAN4TP13"/>
<proteinExistence type="predicted"/>
<sequence>MNTSSGVPLLSQPVNALSESYPKATVPATTEAVPPKMSNK</sequence>
<organism evidence="2 3">
    <name type="scientific">Pseudomonas syringae pv. actinidiae</name>
    <dbReference type="NCBI Taxonomy" id="103796"/>
    <lineage>
        <taxon>Bacteria</taxon>
        <taxon>Pseudomonadati</taxon>
        <taxon>Pseudomonadota</taxon>
        <taxon>Gammaproteobacteria</taxon>
        <taxon>Pseudomonadales</taxon>
        <taxon>Pseudomonadaceae</taxon>
        <taxon>Pseudomonas</taxon>
        <taxon>Pseudomonas syringae</taxon>
    </lineage>
</organism>
<name>A0AAN4TP13_PSESF</name>
<evidence type="ECO:0000313" key="2">
    <source>
        <dbReference type="EMBL" id="GBH20386.1"/>
    </source>
</evidence>
<accession>A0AAN4TP13</accession>
<reference evidence="2 3" key="1">
    <citation type="submission" date="2018-04" db="EMBL/GenBank/DDBJ databases">
        <title>Draft genome sequence of Pseudomonas syringae pv. actinidiae biovar 3 strains isolated from kiwifruit in Kagawa prefecture.</title>
        <authorList>
            <person name="Tabuchi M."/>
            <person name="Saito M."/>
            <person name="Fujiwara S."/>
            <person name="Sasa N."/>
            <person name="Akimitsu K."/>
            <person name="Gomi K."/>
            <person name="Konishi-Sugita S."/>
            <person name="Hamano K."/>
            <person name="Kataoka I."/>
        </authorList>
    </citation>
    <scope>NUCLEOTIDE SEQUENCE [LARGE SCALE GENOMIC DNA]</scope>
    <source>
        <strain evidence="2 3">MAFF212211</strain>
    </source>
</reference>
<comment type="caution">
    <text evidence="2">The sequence shown here is derived from an EMBL/GenBank/DDBJ whole genome shotgun (WGS) entry which is preliminary data.</text>
</comment>
<gene>
    <name evidence="2" type="ORF">KPSA3_06412</name>
</gene>
<dbReference type="EMBL" id="BGKA01000257">
    <property type="protein sequence ID" value="GBH20386.1"/>
    <property type="molecule type" value="Genomic_DNA"/>
</dbReference>
<feature type="region of interest" description="Disordered" evidence="1">
    <location>
        <begin position="21"/>
        <end position="40"/>
    </location>
</feature>
<evidence type="ECO:0000313" key="3">
    <source>
        <dbReference type="Proteomes" id="UP000248291"/>
    </source>
</evidence>
<dbReference type="Proteomes" id="UP000248291">
    <property type="component" value="Unassembled WGS sequence"/>
</dbReference>
<evidence type="ECO:0000256" key="1">
    <source>
        <dbReference type="SAM" id="MobiDB-lite"/>
    </source>
</evidence>